<dbReference type="GeneID" id="25295289"/>
<dbReference type="PANTHER" id="PTHR46082:SF6">
    <property type="entry name" value="AAA+ ATPASE DOMAIN-CONTAINING PROTEIN-RELATED"/>
    <property type="match status" value="1"/>
</dbReference>
<evidence type="ECO:0000313" key="3">
    <source>
        <dbReference type="Proteomes" id="UP000053617"/>
    </source>
</evidence>
<name>A0A0D2J3U6_9EURO</name>
<evidence type="ECO:0000259" key="1">
    <source>
        <dbReference type="Pfam" id="PF00931"/>
    </source>
</evidence>
<dbReference type="AlphaFoldDB" id="A0A0D2J3U6"/>
<proteinExistence type="predicted"/>
<dbReference type="PANTHER" id="PTHR46082">
    <property type="entry name" value="ATP/GTP-BINDING PROTEIN-RELATED"/>
    <property type="match status" value="1"/>
</dbReference>
<dbReference type="InterPro" id="IPR053137">
    <property type="entry name" value="NLR-like"/>
</dbReference>
<dbReference type="InterPro" id="IPR035994">
    <property type="entry name" value="Nucleoside_phosphorylase_sf"/>
</dbReference>
<dbReference type="Pfam" id="PF00931">
    <property type="entry name" value="NB-ARC"/>
    <property type="match status" value="1"/>
</dbReference>
<keyword evidence="3" id="KW-1185">Reference proteome</keyword>
<protein>
    <recommendedName>
        <fullName evidence="1">NB-ARC domain-containing protein</fullName>
    </recommendedName>
</protein>
<accession>A0A0D2J3U6</accession>
<reference evidence="2 3" key="1">
    <citation type="submission" date="2015-01" db="EMBL/GenBank/DDBJ databases">
        <title>The Genome Sequence of Rhinocladiella mackenzie CBS 650.93.</title>
        <authorList>
            <consortium name="The Broad Institute Genomics Platform"/>
            <person name="Cuomo C."/>
            <person name="de Hoog S."/>
            <person name="Gorbushina A."/>
            <person name="Stielow B."/>
            <person name="Teixiera M."/>
            <person name="Abouelleil A."/>
            <person name="Chapman S.B."/>
            <person name="Priest M."/>
            <person name="Young S.K."/>
            <person name="Wortman J."/>
            <person name="Nusbaum C."/>
            <person name="Birren B."/>
        </authorList>
    </citation>
    <scope>NUCLEOTIDE SEQUENCE [LARGE SCALE GENOMIC DNA]</scope>
    <source>
        <strain evidence="2 3">CBS 650.93</strain>
    </source>
</reference>
<evidence type="ECO:0000313" key="2">
    <source>
        <dbReference type="EMBL" id="KIX03665.1"/>
    </source>
</evidence>
<sequence>MNAITVMLDEEYEPVPLALGDKNQYTLGRIGGHNVAIVGPARGAQGKVAIADVVGSIHWSFRNMSIGLLVGIGGGVPHLPKQDVRLGDVVIGAPEVGPAVVQYDLGKETTTGFEVTRTLNKPPTLLLQVVNAVEDKYLRQKPGDESFFATHLRRFHEFPRLREQYRRPFVPDRLFSVEYHHEAGSDCNEHDKKFEVERAERESPDEIRMHYSTILSGDRVMKSEVTRDKISGQFHNALCFEMEAAGLMDVFPCLVVRGICDYSDSHKNKAWQEYAAATAAAYARELLLTMAERVVPGLEHPKDLADEDKLYSPIRHMPFDPIPGFVGRKDKLEHLKQRIFDSNGCRIVSILGLGGIGKSRLALELAYQITTERPEYSILWINAVERLSFERDVFEIGKKVRIPGIEDDKADIKNLVKQRLRNLSTGKWLLILDNADDEELWGKKSRATDQQSTPVDWLPSTTHSTILITARSRRVASYLAGKEVTELQAMSVNEASTVSTNALKKPDMAAGEDAISALLDKLIYLPLAIVQAASYINMT</sequence>
<dbReference type="STRING" id="1442369.A0A0D2J3U6"/>
<dbReference type="SUPFAM" id="SSF53167">
    <property type="entry name" value="Purine and uridine phosphorylases"/>
    <property type="match status" value="1"/>
</dbReference>
<dbReference type="Proteomes" id="UP000053617">
    <property type="component" value="Unassembled WGS sequence"/>
</dbReference>
<dbReference type="OrthoDB" id="5421817at2759"/>
<dbReference type="SUPFAM" id="SSF52540">
    <property type="entry name" value="P-loop containing nucleoside triphosphate hydrolases"/>
    <property type="match status" value="1"/>
</dbReference>
<dbReference type="HOGENOM" id="CLU_000288_125_3_1"/>
<dbReference type="EMBL" id="KN847479">
    <property type="protein sequence ID" value="KIX03665.1"/>
    <property type="molecule type" value="Genomic_DNA"/>
</dbReference>
<dbReference type="VEuPathDB" id="FungiDB:Z518_07218"/>
<gene>
    <name evidence="2" type="ORF">Z518_07218</name>
</gene>
<dbReference type="Gene3D" id="3.40.50.300">
    <property type="entry name" value="P-loop containing nucleotide triphosphate hydrolases"/>
    <property type="match status" value="1"/>
</dbReference>
<dbReference type="GO" id="GO:0009116">
    <property type="term" value="P:nucleoside metabolic process"/>
    <property type="evidence" value="ECO:0007669"/>
    <property type="project" value="InterPro"/>
</dbReference>
<organism evidence="2 3">
    <name type="scientific">Rhinocladiella mackenziei CBS 650.93</name>
    <dbReference type="NCBI Taxonomy" id="1442369"/>
    <lineage>
        <taxon>Eukaryota</taxon>
        <taxon>Fungi</taxon>
        <taxon>Dikarya</taxon>
        <taxon>Ascomycota</taxon>
        <taxon>Pezizomycotina</taxon>
        <taxon>Eurotiomycetes</taxon>
        <taxon>Chaetothyriomycetidae</taxon>
        <taxon>Chaetothyriales</taxon>
        <taxon>Herpotrichiellaceae</taxon>
        <taxon>Rhinocladiella</taxon>
    </lineage>
</organism>
<dbReference type="InterPro" id="IPR002182">
    <property type="entry name" value="NB-ARC"/>
</dbReference>
<dbReference type="RefSeq" id="XP_013270801.1">
    <property type="nucleotide sequence ID" value="XM_013415347.1"/>
</dbReference>
<dbReference type="GO" id="GO:0003824">
    <property type="term" value="F:catalytic activity"/>
    <property type="evidence" value="ECO:0007669"/>
    <property type="project" value="InterPro"/>
</dbReference>
<feature type="domain" description="NB-ARC" evidence="1">
    <location>
        <begin position="329"/>
        <end position="495"/>
    </location>
</feature>
<dbReference type="InterPro" id="IPR027417">
    <property type="entry name" value="P-loop_NTPase"/>
</dbReference>
<dbReference type="Gene3D" id="3.40.50.1580">
    <property type="entry name" value="Nucleoside phosphorylase domain"/>
    <property type="match status" value="1"/>
</dbReference>
<dbReference type="GO" id="GO:0043531">
    <property type="term" value="F:ADP binding"/>
    <property type="evidence" value="ECO:0007669"/>
    <property type="project" value="InterPro"/>
</dbReference>